<accession>A0A9P7CWT5</accession>
<evidence type="ECO:0000313" key="3">
    <source>
        <dbReference type="Proteomes" id="UP000714275"/>
    </source>
</evidence>
<dbReference type="EMBL" id="JABBWD010000119">
    <property type="protein sequence ID" value="KAG1764771.1"/>
    <property type="molecule type" value="Genomic_DNA"/>
</dbReference>
<gene>
    <name evidence="2" type="ORF">EV702DRAFT_1051241</name>
</gene>
<dbReference type="AlphaFoldDB" id="A0A9P7CWT5"/>
<sequence length="141" mass="15829">MESDAKELKQRLTLLCDTWDLFMDPDVRAAAKTWEKSEMGGGKRKREQSGAGQTDGRSTRSKTRSTYDGDRKRKRSPNSSGATLTEHAVSHLEKRQKANNWETSIRCWVAESTRASSLDPNLPLDFTSIFACTTVDNTTNI</sequence>
<name>A0A9P7CWT5_9AGAM</name>
<keyword evidence="3" id="KW-1185">Reference proteome</keyword>
<evidence type="ECO:0000256" key="1">
    <source>
        <dbReference type="SAM" id="MobiDB-lite"/>
    </source>
</evidence>
<feature type="region of interest" description="Disordered" evidence="1">
    <location>
        <begin position="33"/>
        <end position="96"/>
    </location>
</feature>
<organism evidence="2 3">
    <name type="scientific">Suillus placidus</name>
    <dbReference type="NCBI Taxonomy" id="48579"/>
    <lineage>
        <taxon>Eukaryota</taxon>
        <taxon>Fungi</taxon>
        <taxon>Dikarya</taxon>
        <taxon>Basidiomycota</taxon>
        <taxon>Agaricomycotina</taxon>
        <taxon>Agaricomycetes</taxon>
        <taxon>Agaricomycetidae</taxon>
        <taxon>Boletales</taxon>
        <taxon>Suillineae</taxon>
        <taxon>Suillaceae</taxon>
        <taxon>Suillus</taxon>
    </lineage>
</organism>
<dbReference type="Proteomes" id="UP000714275">
    <property type="component" value="Unassembled WGS sequence"/>
</dbReference>
<reference evidence="2" key="1">
    <citation type="journal article" date="2020" name="New Phytol.">
        <title>Comparative genomics reveals dynamic genome evolution in host specialist ectomycorrhizal fungi.</title>
        <authorList>
            <person name="Lofgren L.A."/>
            <person name="Nguyen N.H."/>
            <person name="Vilgalys R."/>
            <person name="Ruytinx J."/>
            <person name="Liao H.L."/>
            <person name="Branco S."/>
            <person name="Kuo A."/>
            <person name="LaButti K."/>
            <person name="Lipzen A."/>
            <person name="Andreopoulos W."/>
            <person name="Pangilinan J."/>
            <person name="Riley R."/>
            <person name="Hundley H."/>
            <person name="Na H."/>
            <person name="Barry K."/>
            <person name="Grigoriev I.V."/>
            <person name="Stajich J.E."/>
            <person name="Kennedy P.G."/>
        </authorList>
    </citation>
    <scope>NUCLEOTIDE SEQUENCE</scope>
    <source>
        <strain evidence="2">DOB743</strain>
    </source>
</reference>
<comment type="caution">
    <text evidence="2">The sequence shown here is derived from an EMBL/GenBank/DDBJ whole genome shotgun (WGS) entry which is preliminary data.</text>
</comment>
<evidence type="ECO:0000313" key="2">
    <source>
        <dbReference type="EMBL" id="KAG1764771.1"/>
    </source>
</evidence>
<proteinExistence type="predicted"/>
<protein>
    <submittedName>
        <fullName evidence="2">Uncharacterized protein</fullName>
    </submittedName>
</protein>